<evidence type="ECO:0000313" key="2">
    <source>
        <dbReference type="Proteomes" id="UP000499080"/>
    </source>
</evidence>
<evidence type="ECO:0008006" key="3">
    <source>
        <dbReference type="Google" id="ProtNLM"/>
    </source>
</evidence>
<proteinExistence type="predicted"/>
<name>A0A4Y1ZZZ1_ARAVE</name>
<organism evidence="1 2">
    <name type="scientific">Araneus ventricosus</name>
    <name type="common">Orbweaver spider</name>
    <name type="synonym">Epeira ventricosa</name>
    <dbReference type="NCBI Taxonomy" id="182803"/>
    <lineage>
        <taxon>Eukaryota</taxon>
        <taxon>Metazoa</taxon>
        <taxon>Ecdysozoa</taxon>
        <taxon>Arthropoda</taxon>
        <taxon>Chelicerata</taxon>
        <taxon>Arachnida</taxon>
        <taxon>Araneae</taxon>
        <taxon>Araneomorphae</taxon>
        <taxon>Entelegynae</taxon>
        <taxon>Araneoidea</taxon>
        <taxon>Araneidae</taxon>
        <taxon>Araneus</taxon>
    </lineage>
</organism>
<evidence type="ECO:0000313" key="1">
    <source>
        <dbReference type="EMBL" id="GBL73091.1"/>
    </source>
</evidence>
<dbReference type="GO" id="GO:0003676">
    <property type="term" value="F:nucleic acid binding"/>
    <property type="evidence" value="ECO:0007669"/>
    <property type="project" value="InterPro"/>
</dbReference>
<dbReference type="EMBL" id="BGPR01000002">
    <property type="protein sequence ID" value="GBL73091.1"/>
    <property type="molecule type" value="Genomic_DNA"/>
</dbReference>
<dbReference type="OrthoDB" id="6425040at2759"/>
<dbReference type="InterPro" id="IPR036397">
    <property type="entry name" value="RNaseH_sf"/>
</dbReference>
<comment type="caution">
    <text evidence="1">The sequence shown here is derived from an EMBL/GenBank/DDBJ whole genome shotgun (WGS) entry which is preliminary data.</text>
</comment>
<dbReference type="Gene3D" id="3.30.420.10">
    <property type="entry name" value="Ribonuclease H-like superfamily/Ribonuclease H"/>
    <property type="match status" value="1"/>
</dbReference>
<keyword evidence="2" id="KW-1185">Reference proteome</keyword>
<dbReference type="Proteomes" id="UP000499080">
    <property type="component" value="Unassembled WGS sequence"/>
</dbReference>
<reference evidence="1 2" key="1">
    <citation type="journal article" date="2019" name="Sci. Rep.">
        <title>Orb-weaving spider Araneus ventricosus genome elucidates the spidroin gene catalogue.</title>
        <authorList>
            <person name="Kono N."/>
            <person name="Nakamura H."/>
            <person name="Ohtoshi R."/>
            <person name="Moran D.A.P."/>
            <person name="Shinohara A."/>
            <person name="Yoshida Y."/>
            <person name="Fujiwara M."/>
            <person name="Mori M."/>
            <person name="Tomita M."/>
            <person name="Arakawa K."/>
        </authorList>
    </citation>
    <scope>NUCLEOTIDE SEQUENCE [LARGE SCALE GENOMIC DNA]</scope>
</reference>
<gene>
    <name evidence="1" type="ORF">AVEN_128244_1</name>
</gene>
<dbReference type="AlphaFoldDB" id="A0A4Y1ZZZ1"/>
<sequence>MSYRIAVDNSWPWNILWLEEAHFTSEGEVNTQICRIWGTASPNVENTPHSHQRCSITVARYCDLLRQQIIPALQERECLETTVLMQDGAPPHILEQCRHCFVPTLETIG</sequence>
<accession>A0A4Y1ZZZ1</accession>
<protein>
    <recommendedName>
        <fullName evidence="3">Tc1-like transposase DDE domain-containing protein</fullName>
    </recommendedName>
</protein>